<gene>
    <name evidence="5" type="ORF">ACFP56_13065</name>
</gene>
<keyword evidence="3" id="KW-0443">Lipid metabolism</keyword>
<dbReference type="Proteomes" id="UP001596233">
    <property type="component" value="Unassembled WGS sequence"/>
</dbReference>
<comment type="caution">
    <text evidence="5">The sequence shown here is derived from an EMBL/GenBank/DDBJ whole genome shotgun (WGS) entry which is preliminary data.</text>
</comment>
<evidence type="ECO:0000256" key="1">
    <source>
        <dbReference type="ARBA" id="ARBA00022801"/>
    </source>
</evidence>
<dbReference type="PANTHER" id="PTHR10272">
    <property type="entry name" value="PLATELET-ACTIVATING FACTOR ACETYLHYDROLASE"/>
    <property type="match status" value="1"/>
</dbReference>
<keyword evidence="4" id="KW-0812">Transmembrane</keyword>
<protein>
    <submittedName>
        <fullName evidence="5">Alpha/beta hydrolase family protein</fullName>
    </submittedName>
</protein>
<feature type="transmembrane region" description="Helical" evidence="4">
    <location>
        <begin position="53"/>
        <end position="70"/>
    </location>
</feature>
<dbReference type="SUPFAM" id="SSF53474">
    <property type="entry name" value="alpha/beta-Hydrolases"/>
    <property type="match status" value="1"/>
</dbReference>
<evidence type="ECO:0000313" key="6">
    <source>
        <dbReference type="Proteomes" id="UP001596233"/>
    </source>
</evidence>
<dbReference type="GO" id="GO:0016787">
    <property type="term" value="F:hydrolase activity"/>
    <property type="evidence" value="ECO:0007669"/>
    <property type="project" value="UniProtKB-KW"/>
</dbReference>
<reference evidence="6" key="1">
    <citation type="journal article" date="2019" name="Int. J. Syst. Evol. Microbiol.">
        <title>The Global Catalogue of Microorganisms (GCM) 10K type strain sequencing project: providing services to taxonomists for standard genome sequencing and annotation.</title>
        <authorList>
            <consortium name="The Broad Institute Genomics Platform"/>
            <consortium name="The Broad Institute Genome Sequencing Center for Infectious Disease"/>
            <person name="Wu L."/>
            <person name="Ma J."/>
        </authorList>
    </citation>
    <scope>NUCLEOTIDE SEQUENCE [LARGE SCALE GENOMIC DNA]</scope>
    <source>
        <strain evidence="6">PCU 280</strain>
    </source>
</reference>
<evidence type="ECO:0000313" key="5">
    <source>
        <dbReference type="EMBL" id="MFC6333553.1"/>
    </source>
</evidence>
<dbReference type="RefSeq" id="WP_379235143.1">
    <property type="nucleotide sequence ID" value="NZ_JBHSTE010000004.1"/>
</dbReference>
<sequence length="465" mass="52967">MSWLEIGLALYLLITLVGYIVGANMIGKRRVLWHCAGLILLGLHLVFEGYRMPMLLLYFMLIISTFGTILTAYRRKKLHQTTKASIQKRLVIGTIWGLLLLIALAVPAYVLPKVVLPSPTGPYAIGTTMYHWVDETRMEPFTLETDDHREVIVRVWYPGELSSKMTPASYAYDAEHIHTLIKGQPLYIKAILAAIKRVETHSYSLLPISQAQDEYPVLVLSPGLGASNFMYTSFTEQLASHGYVVAVIEHSYYTEIPTLFPDGRITEGKVEFHAEANDWESMNEHTQLWKDDVRFVLDRLEHINQDDPHHILTGKLDTNQIGMLGHSFGGATAAQVMHYDPRVLAGINMDGFPYGEKLDQGLINPFLFILSPDTDKFARSELEEKEWREYDLDSREAYEQLAGEFMLRKHGMLRNGGSEWVVQGTDHMSFSDVGMYSPLLGSFDVKLHREITEKLLTFFNEHVRK</sequence>
<dbReference type="InterPro" id="IPR029058">
    <property type="entry name" value="AB_hydrolase_fold"/>
</dbReference>
<evidence type="ECO:0000256" key="4">
    <source>
        <dbReference type="SAM" id="Phobius"/>
    </source>
</evidence>
<keyword evidence="2" id="KW-0442">Lipid degradation</keyword>
<name>A0ABW1V4Z8_9BACL</name>
<dbReference type="PANTHER" id="PTHR10272:SF0">
    <property type="entry name" value="PLATELET-ACTIVATING FACTOR ACETYLHYDROLASE"/>
    <property type="match status" value="1"/>
</dbReference>
<keyword evidence="4" id="KW-1133">Transmembrane helix</keyword>
<dbReference type="Pfam" id="PF03403">
    <property type="entry name" value="PAF-AH_p_II"/>
    <property type="match status" value="1"/>
</dbReference>
<feature type="transmembrane region" description="Helical" evidence="4">
    <location>
        <begin position="6"/>
        <end position="24"/>
    </location>
</feature>
<dbReference type="EMBL" id="JBHSTE010000004">
    <property type="protein sequence ID" value="MFC6333553.1"/>
    <property type="molecule type" value="Genomic_DNA"/>
</dbReference>
<feature type="transmembrane region" description="Helical" evidence="4">
    <location>
        <begin position="31"/>
        <end position="47"/>
    </location>
</feature>
<keyword evidence="1 5" id="KW-0378">Hydrolase</keyword>
<proteinExistence type="predicted"/>
<keyword evidence="4" id="KW-0472">Membrane</keyword>
<dbReference type="Gene3D" id="3.40.50.1820">
    <property type="entry name" value="alpha/beta hydrolase"/>
    <property type="match status" value="1"/>
</dbReference>
<accession>A0ABW1V4Z8</accession>
<evidence type="ECO:0000256" key="3">
    <source>
        <dbReference type="ARBA" id="ARBA00023098"/>
    </source>
</evidence>
<keyword evidence="6" id="KW-1185">Reference proteome</keyword>
<feature type="transmembrane region" description="Helical" evidence="4">
    <location>
        <begin position="90"/>
        <end position="110"/>
    </location>
</feature>
<organism evidence="5 6">
    <name type="scientific">Paenibacillus septentrionalis</name>
    <dbReference type="NCBI Taxonomy" id="429342"/>
    <lineage>
        <taxon>Bacteria</taxon>
        <taxon>Bacillati</taxon>
        <taxon>Bacillota</taxon>
        <taxon>Bacilli</taxon>
        <taxon>Bacillales</taxon>
        <taxon>Paenibacillaceae</taxon>
        <taxon>Paenibacillus</taxon>
    </lineage>
</organism>
<evidence type="ECO:0000256" key="2">
    <source>
        <dbReference type="ARBA" id="ARBA00022963"/>
    </source>
</evidence>